<dbReference type="Pfam" id="PF13302">
    <property type="entry name" value="Acetyltransf_3"/>
    <property type="match status" value="1"/>
</dbReference>
<proteinExistence type="inferred from homology"/>
<dbReference type="PANTHER" id="PTHR13256">
    <property type="entry name" value="N-ACETYLTRANSFERASE 9"/>
    <property type="match status" value="1"/>
</dbReference>
<dbReference type="PROSITE" id="PS51186">
    <property type="entry name" value="GNAT"/>
    <property type="match status" value="1"/>
</dbReference>
<name>M2RR02_CERS8</name>
<dbReference type="AlphaFoldDB" id="M2RR02"/>
<dbReference type="EMBL" id="KB445791">
    <property type="protein sequence ID" value="EMD41316.1"/>
    <property type="molecule type" value="Genomic_DNA"/>
</dbReference>
<protein>
    <recommendedName>
        <fullName evidence="4">N-acetyltransferase domain-containing protein</fullName>
    </recommendedName>
</protein>
<dbReference type="HOGENOM" id="CLU_073102_0_0_1"/>
<dbReference type="PANTHER" id="PTHR13256:SF16">
    <property type="entry name" value="ALPHA_BETA-TUBULIN-N-ACETYLTRANSFERASE 9"/>
    <property type="match status" value="1"/>
</dbReference>
<dbReference type="Proteomes" id="UP000016930">
    <property type="component" value="Unassembled WGS sequence"/>
</dbReference>
<evidence type="ECO:0000256" key="1">
    <source>
        <dbReference type="ARBA" id="ARBA00009342"/>
    </source>
</evidence>
<sequence length="234" mass="26862">MRCNRQTALIDSEVVLVPYRKEHVAKYHDWMQDPELQELTASEPLTLEEEYEMQQKWQVDEDSQSLLFYEAIIRTPTRHSTELTFIVLSRDGTTLSDQPTLDDLGVLPMIGDVNLFFKGSPSDEDFEVEAEVMIAEKAYRRRGLASRALQLLLSYATTCVAPPLPIPRAALVVRIGEANEPSRKLFEKLGFEVTRRVEVFQEIEMRFRREDVVWQAGREVVIEPEKEGQSGMGV</sequence>
<organism evidence="5 6">
    <name type="scientific">Ceriporiopsis subvermispora (strain B)</name>
    <name type="common">White-rot fungus</name>
    <name type="synonym">Gelatoporia subvermispora</name>
    <dbReference type="NCBI Taxonomy" id="914234"/>
    <lineage>
        <taxon>Eukaryota</taxon>
        <taxon>Fungi</taxon>
        <taxon>Dikarya</taxon>
        <taxon>Basidiomycota</taxon>
        <taxon>Agaricomycotina</taxon>
        <taxon>Agaricomycetes</taxon>
        <taxon>Polyporales</taxon>
        <taxon>Gelatoporiaceae</taxon>
        <taxon>Gelatoporia</taxon>
    </lineage>
</organism>
<feature type="domain" description="N-acetyltransferase" evidence="4">
    <location>
        <begin position="34"/>
        <end position="210"/>
    </location>
</feature>
<dbReference type="InterPro" id="IPR000182">
    <property type="entry name" value="GNAT_dom"/>
</dbReference>
<evidence type="ECO:0000256" key="3">
    <source>
        <dbReference type="ARBA" id="ARBA00023315"/>
    </source>
</evidence>
<evidence type="ECO:0000313" key="5">
    <source>
        <dbReference type="EMBL" id="EMD41316.1"/>
    </source>
</evidence>
<reference evidence="5 6" key="1">
    <citation type="journal article" date="2012" name="Proc. Natl. Acad. Sci. U.S.A.">
        <title>Comparative genomics of Ceriporiopsis subvermispora and Phanerochaete chrysosporium provide insight into selective ligninolysis.</title>
        <authorList>
            <person name="Fernandez-Fueyo E."/>
            <person name="Ruiz-Duenas F.J."/>
            <person name="Ferreira P."/>
            <person name="Floudas D."/>
            <person name="Hibbett D.S."/>
            <person name="Canessa P."/>
            <person name="Larrondo L.F."/>
            <person name="James T.Y."/>
            <person name="Seelenfreund D."/>
            <person name="Lobos S."/>
            <person name="Polanco R."/>
            <person name="Tello M."/>
            <person name="Honda Y."/>
            <person name="Watanabe T."/>
            <person name="Watanabe T."/>
            <person name="Ryu J.S."/>
            <person name="Kubicek C.P."/>
            <person name="Schmoll M."/>
            <person name="Gaskell J."/>
            <person name="Hammel K.E."/>
            <person name="St John F.J."/>
            <person name="Vanden Wymelenberg A."/>
            <person name="Sabat G."/>
            <person name="Splinter BonDurant S."/>
            <person name="Syed K."/>
            <person name="Yadav J.S."/>
            <person name="Doddapaneni H."/>
            <person name="Subramanian V."/>
            <person name="Lavin J.L."/>
            <person name="Oguiza J.A."/>
            <person name="Perez G."/>
            <person name="Pisabarro A.G."/>
            <person name="Ramirez L."/>
            <person name="Santoyo F."/>
            <person name="Master E."/>
            <person name="Coutinho P.M."/>
            <person name="Henrissat B."/>
            <person name="Lombard V."/>
            <person name="Magnuson J.K."/>
            <person name="Kuees U."/>
            <person name="Hori C."/>
            <person name="Igarashi K."/>
            <person name="Samejima M."/>
            <person name="Held B.W."/>
            <person name="Barry K.W."/>
            <person name="LaButti K.M."/>
            <person name="Lapidus A."/>
            <person name="Lindquist E.A."/>
            <person name="Lucas S.M."/>
            <person name="Riley R."/>
            <person name="Salamov A.A."/>
            <person name="Hoffmeister D."/>
            <person name="Schwenk D."/>
            <person name="Hadar Y."/>
            <person name="Yarden O."/>
            <person name="de Vries R.P."/>
            <person name="Wiebenga A."/>
            <person name="Stenlid J."/>
            <person name="Eastwood D."/>
            <person name="Grigoriev I.V."/>
            <person name="Berka R.M."/>
            <person name="Blanchette R.A."/>
            <person name="Kersten P."/>
            <person name="Martinez A.T."/>
            <person name="Vicuna R."/>
            <person name="Cullen D."/>
        </authorList>
    </citation>
    <scope>NUCLEOTIDE SEQUENCE [LARGE SCALE GENOMIC DNA]</scope>
    <source>
        <strain evidence="5 6">B</strain>
    </source>
</reference>
<comment type="similarity">
    <text evidence="1">Belongs to the acetyltransferase family. GNAT subfamily.</text>
</comment>
<evidence type="ECO:0000256" key="2">
    <source>
        <dbReference type="ARBA" id="ARBA00022679"/>
    </source>
</evidence>
<gene>
    <name evidence="5" type="ORF">CERSUDRAFT_89886</name>
</gene>
<keyword evidence="2" id="KW-0808">Transferase</keyword>
<accession>M2RR02</accession>
<dbReference type="SUPFAM" id="SSF55729">
    <property type="entry name" value="Acyl-CoA N-acyltransferases (Nat)"/>
    <property type="match status" value="1"/>
</dbReference>
<dbReference type="InterPro" id="IPR016181">
    <property type="entry name" value="Acyl_CoA_acyltransferase"/>
</dbReference>
<dbReference type="Gene3D" id="3.40.630.30">
    <property type="match status" value="1"/>
</dbReference>
<dbReference type="InterPro" id="IPR039135">
    <property type="entry name" value="NAT9-like"/>
</dbReference>
<evidence type="ECO:0000259" key="4">
    <source>
        <dbReference type="PROSITE" id="PS51186"/>
    </source>
</evidence>
<dbReference type="GO" id="GO:0008080">
    <property type="term" value="F:N-acetyltransferase activity"/>
    <property type="evidence" value="ECO:0007669"/>
    <property type="project" value="InterPro"/>
</dbReference>
<dbReference type="OrthoDB" id="5043642at2759"/>
<keyword evidence="6" id="KW-1185">Reference proteome</keyword>
<evidence type="ECO:0000313" key="6">
    <source>
        <dbReference type="Proteomes" id="UP000016930"/>
    </source>
</evidence>
<keyword evidence="3" id="KW-0012">Acyltransferase</keyword>